<feature type="region of interest" description="Disordered" evidence="1">
    <location>
        <begin position="29"/>
        <end position="79"/>
    </location>
</feature>
<feature type="compositionally biased region" description="Polar residues" evidence="1">
    <location>
        <begin position="62"/>
        <end position="71"/>
    </location>
</feature>
<feature type="region of interest" description="Disordered" evidence="1">
    <location>
        <begin position="92"/>
        <end position="118"/>
    </location>
</feature>
<reference evidence="2" key="1">
    <citation type="journal article" date="2013" name="PLoS ONE">
        <title>Adaptive selection on bracovirus genomes drives the specialization of cotesia parasitoid wasps.</title>
        <authorList>
            <person name="Jancek S."/>
            <person name="Bezier A."/>
            <person name="Gayral P."/>
            <person name="Paillusson C."/>
            <person name="Kaiser L."/>
            <person name="Dupas S."/>
            <person name="Le Ru B.P."/>
            <person name="Barbe V."/>
            <person name="Periquet G."/>
            <person name="Drezen J.-M."/>
            <person name="Herniou E.A."/>
        </authorList>
    </citation>
    <scope>NUCLEOTIDE SEQUENCE</scope>
    <source>
        <strain evidence="2">Kitale</strain>
    </source>
</reference>
<name>S0DJ71_9VIRU</name>
<dbReference type="EMBL" id="HF562925">
    <property type="protein sequence ID" value="CCQ19235.1"/>
    <property type="molecule type" value="Genomic_DNA"/>
</dbReference>
<accession>S0DJ71</accession>
<evidence type="ECO:0000256" key="1">
    <source>
        <dbReference type="SAM" id="MobiDB-lite"/>
    </source>
</evidence>
<organism evidence="2">
    <name type="scientific">Cotesia sesamiae Kitale bracovirus</name>
    <dbReference type="NCBI Taxonomy" id="452648"/>
    <lineage>
        <taxon>Viruses</taxon>
        <taxon>Viruses incertae sedis</taxon>
        <taxon>Polydnaviriformidae</taxon>
        <taxon>Bracoviriform</taxon>
        <taxon>Cotesia sesamiae bracovirus</taxon>
    </lineage>
</organism>
<protein>
    <submittedName>
        <fullName evidence="2">Conserved hypothetical SER-RICH protein</fullName>
    </submittedName>
</protein>
<feature type="compositionally biased region" description="Polar residues" evidence="1">
    <location>
        <begin position="92"/>
        <end position="103"/>
    </location>
</feature>
<gene>
    <name evidence="2" type="primary">ser-rich (CskBV_28.13)</name>
    <name evidence="2" type="ORF">CSKBV_28.13</name>
</gene>
<evidence type="ECO:0000313" key="2">
    <source>
        <dbReference type="EMBL" id="CCQ19235.1"/>
    </source>
</evidence>
<feature type="compositionally biased region" description="Low complexity" evidence="1">
    <location>
        <begin position="39"/>
        <end position="52"/>
    </location>
</feature>
<sequence>MSHLKFFDRDFDNLRYLSVRREWYRRCSSDVQSSHHGGSSAEQSQTSRSSSSPFVDIDLENMTDSGSSNQPGRPPKNKKSAISKFFNRLSLSKKQQNGLNTPLSEEPGTSKEGSTTMTHVNSSYDSVAHSDLSSESYYAAPRNSPVKSRDVPPDQSLQAKQHHLLRRLHSTLNEATVIVNEFLVLYKRED</sequence>
<proteinExistence type="predicted"/>